<dbReference type="PRINTS" id="PR00337">
    <property type="entry name" value="LEUILEVALBP"/>
</dbReference>
<dbReference type="RefSeq" id="WP_004914177.1">
    <property type="nucleotide sequence ID" value="NZ_MPLS01000038.1"/>
</dbReference>
<evidence type="ECO:0000256" key="4">
    <source>
        <dbReference type="ARBA" id="ARBA00022970"/>
    </source>
</evidence>
<name>A0A1X0VBY0_LEUPS</name>
<evidence type="ECO:0000313" key="6">
    <source>
        <dbReference type="EMBL" id="ORI97208.1"/>
    </source>
</evidence>
<comment type="caution">
    <text evidence="6">The sequence shown here is derived from an EMBL/GenBank/DDBJ whole genome shotgun (WGS) entry which is preliminary data.</text>
</comment>
<sequence length="392" mass="41520">MKKIVIVGAVFVVAVGGIIGYGVMNRQSDQASSSTVIKIGGVFDTSGDASSYGKAEQDGANFAIKQINANGGVKVKGKSYKFKIINKDAKTDNTETASVTSNLINNEKVSAIVGPVITSGVQAAVPVATQGKTPMISPTAGADNITIQKNGKVQPYVFRAQYKNSFMGTKMAQFATENLKAKNVVIFQDNSSDYGTGITAAFKKAYKGKVVDVESYQEGSKDFQAVLTKIKDKQFDAVVINGYYTEGGAILKQMRDMGINVPVIGPDGIGDPKTAEIAGNKNTSNVYYAAHFSVDAPATKVATPFAKAYKKAYGKEPSQFTALAYDSVRMIKAAIENENSTSKAAITKGLANLKNFEGVTGKMSIDKDHNPVKSMVMVGMTNGKESSAVVVK</sequence>
<dbReference type="InterPro" id="IPR028081">
    <property type="entry name" value="Leu-bd"/>
</dbReference>
<keyword evidence="2" id="KW-0813">Transport</keyword>
<evidence type="ECO:0000256" key="2">
    <source>
        <dbReference type="ARBA" id="ARBA00022448"/>
    </source>
</evidence>
<organism evidence="6 7">
    <name type="scientific">Leuconostoc pseudomesenteroides</name>
    <dbReference type="NCBI Taxonomy" id="33968"/>
    <lineage>
        <taxon>Bacteria</taxon>
        <taxon>Bacillati</taxon>
        <taxon>Bacillota</taxon>
        <taxon>Bacilli</taxon>
        <taxon>Lactobacillales</taxon>
        <taxon>Lactobacillaceae</taxon>
        <taxon>Leuconostoc</taxon>
    </lineage>
</organism>
<dbReference type="SUPFAM" id="SSF53822">
    <property type="entry name" value="Periplasmic binding protein-like I"/>
    <property type="match status" value="1"/>
</dbReference>
<feature type="domain" description="Leucine-binding protein" evidence="5">
    <location>
        <begin position="37"/>
        <end position="383"/>
    </location>
</feature>
<dbReference type="Pfam" id="PF13458">
    <property type="entry name" value="Peripla_BP_6"/>
    <property type="match status" value="1"/>
</dbReference>
<dbReference type="STRING" id="33968.BMS77_07315"/>
<dbReference type="AlphaFoldDB" id="A0A1X0VBY0"/>
<evidence type="ECO:0000256" key="1">
    <source>
        <dbReference type="ARBA" id="ARBA00010062"/>
    </source>
</evidence>
<evidence type="ECO:0000313" key="7">
    <source>
        <dbReference type="Proteomes" id="UP000192288"/>
    </source>
</evidence>
<dbReference type="InterPro" id="IPR028082">
    <property type="entry name" value="Peripla_BP_I"/>
</dbReference>
<keyword evidence="3" id="KW-0732">Signal</keyword>
<dbReference type="InterPro" id="IPR000709">
    <property type="entry name" value="Leu_Ile_Val-bd"/>
</dbReference>
<comment type="similarity">
    <text evidence="1">Belongs to the leucine-binding protein family.</text>
</comment>
<dbReference type="PANTHER" id="PTHR30483:SF6">
    <property type="entry name" value="PERIPLASMIC BINDING PROTEIN OF ABC TRANSPORTER FOR NATURAL AMINO ACIDS"/>
    <property type="match status" value="1"/>
</dbReference>
<dbReference type="PANTHER" id="PTHR30483">
    <property type="entry name" value="LEUCINE-SPECIFIC-BINDING PROTEIN"/>
    <property type="match status" value="1"/>
</dbReference>
<dbReference type="Proteomes" id="UP000192288">
    <property type="component" value="Unassembled WGS sequence"/>
</dbReference>
<evidence type="ECO:0000256" key="3">
    <source>
        <dbReference type="ARBA" id="ARBA00022729"/>
    </source>
</evidence>
<dbReference type="GO" id="GO:0006865">
    <property type="term" value="P:amino acid transport"/>
    <property type="evidence" value="ECO:0007669"/>
    <property type="project" value="UniProtKB-KW"/>
</dbReference>
<protein>
    <submittedName>
        <fullName evidence="6">Branched-chain amino acid ABC transporter substrate-binding protein</fullName>
    </submittedName>
</protein>
<proteinExistence type="inferred from homology"/>
<dbReference type="CDD" id="cd06347">
    <property type="entry name" value="PBP1_ABC_LivK_ligand_binding-like"/>
    <property type="match status" value="1"/>
</dbReference>
<evidence type="ECO:0000259" key="5">
    <source>
        <dbReference type="Pfam" id="PF13458"/>
    </source>
</evidence>
<dbReference type="eggNOG" id="COG0683">
    <property type="taxonomic scope" value="Bacteria"/>
</dbReference>
<reference evidence="6 7" key="1">
    <citation type="journal article" date="2017" name="Front. Microbiol.">
        <title>Genomic Characterization of Dairy Associated Leuconostoc Species and Diversity of Leuconostocs in Undefined Mixed Mesophilic Starter Cultures.</title>
        <authorList>
            <person name="Frantzen C.A."/>
            <person name="Kot W."/>
            <person name="Pedersen T.B."/>
            <person name="Ardo Y.M."/>
            <person name="Broadbent J.R."/>
            <person name="Neve H."/>
            <person name="Hansen L.H."/>
            <person name="Dal Bello F."/>
            <person name="Ostlie H.M."/>
            <person name="Kleppen H.P."/>
            <person name="Vogensen F.K."/>
            <person name="Holo H."/>
        </authorList>
    </citation>
    <scope>NUCLEOTIDE SEQUENCE [LARGE SCALE GENOMIC DNA]</scope>
    <source>
        <strain evidence="6 7">LMGCF08</strain>
    </source>
</reference>
<keyword evidence="4" id="KW-0029">Amino-acid transport</keyword>
<gene>
    <name evidence="6" type="ORF">BMR96_08480</name>
</gene>
<accession>A0A1X0VBY0</accession>
<dbReference type="EMBL" id="MPLS01000038">
    <property type="protein sequence ID" value="ORI97208.1"/>
    <property type="molecule type" value="Genomic_DNA"/>
</dbReference>
<dbReference type="InterPro" id="IPR051010">
    <property type="entry name" value="BCAA_transport"/>
</dbReference>
<dbReference type="Gene3D" id="3.40.50.2300">
    <property type="match status" value="2"/>
</dbReference>